<evidence type="ECO:0000313" key="1">
    <source>
        <dbReference type="EMBL" id="KAJ6044575.1"/>
    </source>
</evidence>
<dbReference type="AlphaFoldDB" id="A0AAD6NB19"/>
<dbReference type="Proteomes" id="UP001219568">
    <property type="component" value="Unassembled WGS sequence"/>
</dbReference>
<gene>
    <name evidence="1" type="ORF">N7460_005930</name>
</gene>
<accession>A0AAD6NB19</accession>
<dbReference type="EMBL" id="JAQJZL010000004">
    <property type="protein sequence ID" value="KAJ6044575.1"/>
    <property type="molecule type" value="Genomic_DNA"/>
</dbReference>
<protein>
    <submittedName>
        <fullName evidence="1">Uncharacterized protein</fullName>
    </submittedName>
</protein>
<comment type="caution">
    <text evidence="1">The sequence shown here is derived from an EMBL/GenBank/DDBJ whole genome shotgun (WGS) entry which is preliminary data.</text>
</comment>
<proteinExistence type="predicted"/>
<name>A0AAD6NB19_PENCN</name>
<keyword evidence="2" id="KW-1185">Reference proteome</keyword>
<evidence type="ECO:0000313" key="2">
    <source>
        <dbReference type="Proteomes" id="UP001219568"/>
    </source>
</evidence>
<reference evidence="1" key="1">
    <citation type="journal article" date="2023" name="IMA Fungus">
        <title>Comparative genomic study of the Penicillium genus elucidates a diverse pangenome and 15 lateral gene transfer events.</title>
        <authorList>
            <person name="Petersen C."/>
            <person name="Sorensen T."/>
            <person name="Nielsen M.R."/>
            <person name="Sondergaard T.E."/>
            <person name="Sorensen J.L."/>
            <person name="Fitzpatrick D.A."/>
            <person name="Frisvad J.C."/>
            <person name="Nielsen K.L."/>
        </authorList>
    </citation>
    <scope>NUCLEOTIDE SEQUENCE</scope>
    <source>
        <strain evidence="1">IBT 15450</strain>
    </source>
</reference>
<reference evidence="1" key="2">
    <citation type="submission" date="2023-01" db="EMBL/GenBank/DDBJ databases">
        <authorList>
            <person name="Petersen C."/>
        </authorList>
    </citation>
    <scope>NUCLEOTIDE SEQUENCE</scope>
    <source>
        <strain evidence="1">IBT 15450</strain>
    </source>
</reference>
<sequence>MRVYPPVNTFDVYLKVHRGVWKLVSTVKETAAYYSFAKFSAKLWWFPISGQPGWLTRLRSRKSSSHFVPYRCPPWTSWFPIVPRAASGLGGAGLATAGLAILEFIDAMLQEAEEQPGNRGVGHTTIGG</sequence>
<organism evidence="1 2">
    <name type="scientific">Penicillium canescens</name>
    <dbReference type="NCBI Taxonomy" id="5083"/>
    <lineage>
        <taxon>Eukaryota</taxon>
        <taxon>Fungi</taxon>
        <taxon>Dikarya</taxon>
        <taxon>Ascomycota</taxon>
        <taxon>Pezizomycotina</taxon>
        <taxon>Eurotiomycetes</taxon>
        <taxon>Eurotiomycetidae</taxon>
        <taxon>Eurotiales</taxon>
        <taxon>Aspergillaceae</taxon>
        <taxon>Penicillium</taxon>
    </lineage>
</organism>